<dbReference type="Gene3D" id="3.90.920.10">
    <property type="entry name" value="DNA primase, PRIM domain"/>
    <property type="match status" value="1"/>
</dbReference>
<dbReference type="NCBIfam" id="TIGR02778">
    <property type="entry name" value="ligD_pol"/>
    <property type="match status" value="1"/>
</dbReference>
<dbReference type="InterPro" id="IPR014145">
    <property type="entry name" value="LigD_pol_dom"/>
</dbReference>
<dbReference type="RefSeq" id="WP_084666620.1">
    <property type="nucleotide sequence ID" value="NZ_LT838272.1"/>
</dbReference>
<dbReference type="Proteomes" id="UP000192569">
    <property type="component" value="Chromosome I"/>
</dbReference>
<feature type="domain" description="DNA ligase D polymerase" evidence="1">
    <location>
        <begin position="20"/>
        <end position="274"/>
    </location>
</feature>
<dbReference type="EMBL" id="LT838272">
    <property type="protein sequence ID" value="SMB99524.1"/>
    <property type="molecule type" value="Genomic_DNA"/>
</dbReference>
<name>A0A1W1W346_9FIRM</name>
<evidence type="ECO:0000259" key="1">
    <source>
        <dbReference type="Pfam" id="PF21686"/>
    </source>
</evidence>
<dbReference type="PANTHER" id="PTHR42705">
    <property type="entry name" value="BIFUNCTIONAL NON-HOMOLOGOUS END JOINING PROTEIN LIGD"/>
    <property type="match status" value="1"/>
</dbReference>
<dbReference type="CDD" id="cd04865">
    <property type="entry name" value="LigD_Pol_like_2"/>
    <property type="match status" value="1"/>
</dbReference>
<dbReference type="InterPro" id="IPR052171">
    <property type="entry name" value="NHEJ_LigD"/>
</dbReference>
<reference evidence="2 3" key="1">
    <citation type="submission" date="2017-04" db="EMBL/GenBank/DDBJ databases">
        <authorList>
            <person name="Afonso C.L."/>
            <person name="Miller P.J."/>
            <person name="Scott M.A."/>
            <person name="Spackman E."/>
            <person name="Goraichik I."/>
            <person name="Dimitrov K.M."/>
            <person name="Suarez D.L."/>
            <person name="Swayne D.E."/>
        </authorList>
    </citation>
    <scope>NUCLEOTIDE SEQUENCE [LARGE SCALE GENOMIC DNA]</scope>
    <source>
        <strain evidence="2 3">ToBE</strain>
    </source>
</reference>
<dbReference type="STRING" id="698762.SAMN00808754_2943"/>
<organism evidence="2 3">
    <name type="scientific">Thermanaeromonas toyohensis ToBE</name>
    <dbReference type="NCBI Taxonomy" id="698762"/>
    <lineage>
        <taxon>Bacteria</taxon>
        <taxon>Bacillati</taxon>
        <taxon>Bacillota</taxon>
        <taxon>Clostridia</taxon>
        <taxon>Neomoorellales</taxon>
        <taxon>Neomoorellaceae</taxon>
        <taxon>Thermanaeromonas</taxon>
    </lineage>
</organism>
<dbReference type="PANTHER" id="PTHR42705:SF3">
    <property type="entry name" value="ATP-DEPENDENT DNA LIGASE"/>
    <property type="match status" value="1"/>
</dbReference>
<sequence>MYEVELTNLDKVFWPEEGLTKFALIKYYVDIAPVVLPYLKGRPIVMKRYPDGITGQAFYQKECPAYAPPWVDTLPVYHPDSAKTINYILCNNPETLAWLANLGCIELHAWLSRADHLGYPDIAVIDLDPAEGATFQDVLEVALFLRRALEEFGLTGYPKTSGARGLHIFIPLLPRWTFSEVTAAIGALADMLASLYPEKVTTAHPIPRRQGKVYLDYLQNVRGRSMAFPYSLRPLPGAPVSAPLTWEEVEEGKIRPKDFNIHTIRSRLQKRGDLYQDILKHRQDLKPLLKLAQVKFQEG</sequence>
<dbReference type="Pfam" id="PF21686">
    <property type="entry name" value="LigD_Prim-Pol"/>
    <property type="match status" value="1"/>
</dbReference>
<evidence type="ECO:0000313" key="3">
    <source>
        <dbReference type="Proteomes" id="UP000192569"/>
    </source>
</evidence>
<proteinExistence type="predicted"/>
<protein>
    <submittedName>
        <fullName evidence="2">Bifunctional non-homologous end joining protein LigD</fullName>
    </submittedName>
</protein>
<dbReference type="AlphaFoldDB" id="A0A1W1W346"/>
<dbReference type="OrthoDB" id="9802472at2"/>
<keyword evidence="3" id="KW-1185">Reference proteome</keyword>
<evidence type="ECO:0000313" key="2">
    <source>
        <dbReference type="EMBL" id="SMB99524.1"/>
    </source>
</evidence>
<accession>A0A1W1W346</accession>
<gene>
    <name evidence="2" type="ORF">SAMN00808754_2943</name>
</gene>